<dbReference type="EMBL" id="BQMJ01000075">
    <property type="protein sequence ID" value="GJQ15809.1"/>
    <property type="molecule type" value="Genomic_DNA"/>
</dbReference>
<dbReference type="Gene3D" id="1.25.40.1040">
    <property type="match status" value="1"/>
</dbReference>
<reference evidence="2" key="1">
    <citation type="journal article" date="2022" name="Proc. Natl. Acad. Sci. U.S.A.">
        <title>Life cycle and functional genomics of the unicellular red alga Galdieria for elucidating algal and plant evolution and industrial use.</title>
        <authorList>
            <person name="Hirooka S."/>
            <person name="Itabashi T."/>
            <person name="Ichinose T.M."/>
            <person name="Onuma R."/>
            <person name="Fujiwara T."/>
            <person name="Yamashita S."/>
            <person name="Jong L.W."/>
            <person name="Tomita R."/>
            <person name="Iwane A.H."/>
            <person name="Miyagishima S.Y."/>
        </authorList>
    </citation>
    <scope>NUCLEOTIDE SEQUENCE</scope>
    <source>
        <strain evidence="2">NBRC 102759</strain>
    </source>
</reference>
<dbReference type="PANTHER" id="PTHR22767:SF3">
    <property type="entry name" value="N-ALPHA-ACETYLTRANSFERASE 25, NATB AUXILIARY SUBUNIT"/>
    <property type="match status" value="1"/>
</dbReference>
<dbReference type="Pfam" id="PF09797">
    <property type="entry name" value="NatB_MDM20"/>
    <property type="match status" value="1"/>
</dbReference>
<protein>
    <submittedName>
        <fullName evidence="2">Uncharacterized protein</fullName>
    </submittedName>
</protein>
<dbReference type="SUPFAM" id="SSF48452">
    <property type="entry name" value="TPR-like"/>
    <property type="match status" value="1"/>
</dbReference>
<evidence type="ECO:0000313" key="3">
    <source>
        <dbReference type="Proteomes" id="UP001061958"/>
    </source>
</evidence>
<comment type="caution">
    <text evidence="2">The sequence shown here is derived from an EMBL/GenBank/DDBJ whole genome shotgun (WGS) entry which is preliminary data.</text>
</comment>
<reference evidence="2" key="2">
    <citation type="submission" date="2022-01" db="EMBL/GenBank/DDBJ databases">
        <authorList>
            <person name="Hirooka S."/>
            <person name="Miyagishima S.Y."/>
        </authorList>
    </citation>
    <scope>NUCLEOTIDE SEQUENCE</scope>
    <source>
        <strain evidence="2">NBRC 102759</strain>
    </source>
</reference>
<dbReference type="InterPro" id="IPR019183">
    <property type="entry name" value="NAA25_NatB_aux_su"/>
</dbReference>
<proteinExistence type="inferred from homology"/>
<accession>A0A9C7Q3U5</accession>
<dbReference type="PANTHER" id="PTHR22767">
    <property type="entry name" value="N-TERMINAL ACETYLTRANSFERASE-RELATED"/>
    <property type="match status" value="1"/>
</dbReference>
<evidence type="ECO:0000256" key="1">
    <source>
        <dbReference type="ARBA" id="ARBA00006298"/>
    </source>
</evidence>
<dbReference type="InterPro" id="IPR011990">
    <property type="entry name" value="TPR-like_helical_dom_sf"/>
</dbReference>
<dbReference type="AlphaFoldDB" id="A0A9C7Q3U5"/>
<gene>
    <name evidence="2" type="ORF">GpartN1_g7600.t1</name>
</gene>
<name>A0A9C7Q3U5_9RHOD</name>
<organism evidence="2 3">
    <name type="scientific">Galdieria partita</name>
    <dbReference type="NCBI Taxonomy" id="83374"/>
    <lineage>
        <taxon>Eukaryota</taxon>
        <taxon>Rhodophyta</taxon>
        <taxon>Bangiophyceae</taxon>
        <taxon>Galdieriales</taxon>
        <taxon>Galdieriaceae</taxon>
        <taxon>Galdieria</taxon>
    </lineage>
</organism>
<comment type="similarity">
    <text evidence="1">Belongs to the MDM20/NAA25 family.</text>
</comment>
<dbReference type="Proteomes" id="UP001061958">
    <property type="component" value="Unassembled WGS sequence"/>
</dbReference>
<keyword evidence="3" id="KW-1185">Reference proteome</keyword>
<sequence length="862" mass="103186">MEAIRVQNLKQAWKLAIGLDQKKPGWKALEVLKAVILDKWGRTEEADRIVAGFYTEVDSNSDWQEEETLQSLQFFYGERRDWSSLAQVYQHLWTRSMNHSSLGETCVLYYIRGKDYSEAQKAANKLYRCYSSHYMAWWILSLLLQVRYEKADSRILILAGKLGNKYITESQSVSPSFIRLYILLLEQLRDYEQAKEIARRYFDLSSDVKKKDYMECFANLCYQNGQYEEALQYYEQLIVQQLENYHYWYMWMKCQMWMKSDCHFVESYLRNILEQTNQLFSRAQVNSQQVMECKTLQKRTLYMIQMEACREEIHLWEKKGLQVDWISQDLYAIIRQYLNDMSSLPCCSTDLKVFVSLLKPNERNQLWEEFLQPFTILSSSLLCSKERIFTTIERLWILLSLEPFSLPCMNTLLDHYHQLSRDDLVPFEHQYADGFILLVVNQLLCSLERCCSPRYLLQAIHVLELGKQASPYAVELRLFLVLFYAYLGCFERAIEEWDGMELKHIQTLSLSFLLGPFLYRWYDVNGMRWYHKILSLFEREHIEETPQGIFLAIRQQSYETALDIIQFQHKVDHSEVMLSYSIYSCHLFLFDQHRHSIRSAKGFSSDWLRLVEMCYRSLFIRQWKEETCLLEDLYILDDRSVWKKGLGIMNAESWLDSDEMRVYRVRLEYINLRLLLSFLLGEWTSLPHGCVVFFESAIDSIPEDKKECYDMVDYWYCFWQWISVLCRQGEEESTGNEFYQRWYSKWQSFVSWKKMDGKETLEYFPQQFPKWIYYVHQIGLYGLLSIAYLVDHRKQSSSILVDDWITPCRTGVMEWQSALQVILSTPVDEKYRLLAKTYTEKVQQLQQDIQYLSKLYKTLHPT</sequence>
<dbReference type="GO" id="GO:0031416">
    <property type="term" value="C:NatB complex"/>
    <property type="evidence" value="ECO:0007669"/>
    <property type="project" value="TreeGrafter"/>
</dbReference>
<dbReference type="OrthoDB" id="1874341at2759"/>
<evidence type="ECO:0000313" key="2">
    <source>
        <dbReference type="EMBL" id="GJQ15809.1"/>
    </source>
</evidence>